<keyword evidence="8" id="KW-1185">Reference proteome</keyword>
<dbReference type="STRING" id="1449351.RISW2_10015"/>
<dbReference type="GO" id="GO:0043420">
    <property type="term" value="P:anthranilate metabolic process"/>
    <property type="evidence" value="ECO:0007669"/>
    <property type="project" value="TreeGrafter"/>
</dbReference>
<dbReference type="UniPathway" id="UPA00334">
    <property type="reaction ID" value="UER00455"/>
</dbReference>
<evidence type="ECO:0000256" key="4">
    <source>
        <dbReference type="HAMAP-Rule" id="MF_01970"/>
    </source>
</evidence>
<comment type="similarity">
    <text evidence="4 6">Belongs to the kynureninase family.</text>
</comment>
<dbReference type="OrthoDB" id="9812626at2"/>
<sequence length="408" mass="43836">MTQHSTVGAGSSSAPLYRRDRFLLSDEVVYLDGNSLGPLPASVPERMAAAVREEWGGSLVKGWNEAGWFDLPWRIAAQIAPLVGAEPGSIAVGDSTSVNLFKVLGAALGLVGPRRRILSDAGNFPTDLYIADGLTKLVGDGYHVTPLPSEDVEAAIGDDVAIVMLTEVDYRTGRRRDMKAVTEAAHAAGAIVIWDLAHSAGAFPVRLSECRADFAVGCGYKFLNGGPGAPAFLYVAPRHAGAVAPVIAGWMGHDAPFAFESAYRPGQGLRKMQAGTPPILSMTALHEALTLFDDVDLSALEAESRRLGDLFIAEVERRCPDLELAAPRDAVARGSQVSFRHPDGYAIMQALIERNVIGDFRAPDILRFGITPLYTGEDDIRRASETIEGILRNRLWDADAYRVRAAVT</sequence>
<keyword evidence="1 4" id="KW-0662">Pyridine nucleotide biosynthesis</keyword>
<reference evidence="7 8" key="1">
    <citation type="submission" date="2014-01" db="EMBL/GenBank/DDBJ databases">
        <title>Roseivivax isoporae LMG 25204 Genome Sequencing.</title>
        <authorList>
            <person name="Lai Q."/>
            <person name="Li G."/>
            <person name="Shao Z."/>
        </authorList>
    </citation>
    <scope>NUCLEOTIDE SEQUENCE [LARGE SCALE GENOMIC DNA]</scope>
    <source>
        <strain evidence="7 8">LMG 25204</strain>
    </source>
</reference>
<dbReference type="eggNOG" id="COG3844">
    <property type="taxonomic scope" value="Bacteria"/>
</dbReference>
<keyword evidence="3 4" id="KW-0663">Pyridoxal phosphate</keyword>
<dbReference type="HAMAP" id="MF_01970">
    <property type="entry name" value="Kynureninase"/>
    <property type="match status" value="1"/>
</dbReference>
<comment type="pathway">
    <text evidence="4 6">Cofactor biosynthesis; NAD(+) biosynthesis; quinolinate from L-kynurenine: step 2/3.</text>
</comment>
<dbReference type="EC" id="3.7.1.3" evidence="4 5"/>
<comment type="catalytic activity">
    <reaction evidence="4 6">
        <text>L-kynurenine + H2O = anthranilate + L-alanine + H(+)</text>
        <dbReference type="Rhea" id="RHEA:16813"/>
        <dbReference type="ChEBI" id="CHEBI:15377"/>
        <dbReference type="ChEBI" id="CHEBI:15378"/>
        <dbReference type="ChEBI" id="CHEBI:16567"/>
        <dbReference type="ChEBI" id="CHEBI:57959"/>
        <dbReference type="ChEBI" id="CHEBI:57972"/>
        <dbReference type="EC" id="3.7.1.3"/>
    </reaction>
</comment>
<dbReference type="InterPro" id="IPR015424">
    <property type="entry name" value="PyrdxlP-dep_Trfase"/>
</dbReference>
<feature type="binding site" evidence="4">
    <location>
        <position position="198"/>
    </location>
    <ligand>
        <name>pyridoxal 5'-phosphate</name>
        <dbReference type="ChEBI" id="CHEBI:597326"/>
    </ligand>
</feature>
<evidence type="ECO:0000313" key="7">
    <source>
        <dbReference type="EMBL" id="ETX28099.1"/>
    </source>
</evidence>
<name>X7F7S2_9RHOB</name>
<dbReference type="GO" id="GO:0005737">
    <property type="term" value="C:cytoplasm"/>
    <property type="evidence" value="ECO:0007669"/>
    <property type="project" value="UniProtKB-UniRule"/>
</dbReference>
<accession>X7F7S2</accession>
<evidence type="ECO:0000256" key="3">
    <source>
        <dbReference type="ARBA" id="ARBA00022898"/>
    </source>
</evidence>
<comment type="subunit">
    <text evidence="4 6">Homodimer.</text>
</comment>
<gene>
    <name evidence="4" type="primary">kynU</name>
    <name evidence="7" type="ORF">RISW2_10015</name>
</gene>
<dbReference type="PATRIC" id="fig|1449351.3.peg.3057"/>
<feature type="binding site" evidence="4">
    <location>
        <position position="96"/>
    </location>
    <ligand>
        <name>pyridoxal 5'-phosphate</name>
        <dbReference type="ChEBI" id="CHEBI:597326"/>
    </ligand>
</feature>
<keyword evidence="2 4" id="KW-0378">Hydrolase</keyword>
<dbReference type="SUPFAM" id="SSF53383">
    <property type="entry name" value="PLP-dependent transferases"/>
    <property type="match status" value="1"/>
</dbReference>
<dbReference type="InterPro" id="IPR015421">
    <property type="entry name" value="PyrdxlP-dep_Trfase_major"/>
</dbReference>
<feature type="binding site" evidence="4">
    <location>
        <position position="250"/>
    </location>
    <ligand>
        <name>pyridoxal 5'-phosphate</name>
        <dbReference type="ChEBI" id="CHEBI:597326"/>
    </ligand>
</feature>
<dbReference type="GO" id="GO:0009435">
    <property type="term" value="P:NAD+ biosynthetic process"/>
    <property type="evidence" value="ECO:0007669"/>
    <property type="project" value="UniProtKB-UniRule"/>
</dbReference>
<comment type="pathway">
    <text evidence="4 6">Amino-acid degradation; L-kynurenine degradation; L-alanine and anthranilate from L-kynurenine: step 1/1.</text>
</comment>
<feature type="binding site" evidence="4">
    <location>
        <begin position="124"/>
        <end position="127"/>
    </location>
    <ligand>
        <name>pyridoxal 5'-phosphate</name>
        <dbReference type="ChEBI" id="CHEBI:597326"/>
    </ligand>
</feature>
<dbReference type="Gene3D" id="3.90.1150.10">
    <property type="entry name" value="Aspartate Aminotransferase, domain 1"/>
    <property type="match status" value="1"/>
</dbReference>
<feature type="binding site" evidence="4">
    <location>
        <position position="97"/>
    </location>
    <ligand>
        <name>pyridoxal 5'-phosphate</name>
        <dbReference type="ChEBI" id="CHEBI:597326"/>
    </ligand>
</feature>
<feature type="binding site" evidence="4">
    <location>
        <position position="276"/>
    </location>
    <ligand>
        <name>pyridoxal 5'-phosphate</name>
        <dbReference type="ChEBI" id="CHEBI:597326"/>
    </ligand>
</feature>
<dbReference type="InterPro" id="IPR010111">
    <property type="entry name" value="Kynureninase"/>
</dbReference>
<dbReference type="GO" id="GO:0019805">
    <property type="term" value="P:quinolinate biosynthetic process"/>
    <property type="evidence" value="ECO:0007669"/>
    <property type="project" value="UniProtKB-UniRule"/>
</dbReference>
<evidence type="ECO:0000313" key="8">
    <source>
        <dbReference type="Proteomes" id="UP000023430"/>
    </source>
</evidence>
<comment type="caution">
    <text evidence="7">The sequence shown here is derived from an EMBL/GenBank/DDBJ whole genome shotgun (WGS) entry which is preliminary data.</text>
</comment>
<comment type="cofactor">
    <cofactor evidence="4 6">
        <name>pyridoxal 5'-phosphate</name>
        <dbReference type="ChEBI" id="CHEBI:597326"/>
    </cofactor>
</comment>
<dbReference type="EMBL" id="JAME01000023">
    <property type="protein sequence ID" value="ETX28099.1"/>
    <property type="molecule type" value="Genomic_DNA"/>
</dbReference>
<feature type="modified residue" description="N6-(pyridoxal phosphate)lysine" evidence="4">
    <location>
        <position position="221"/>
    </location>
</feature>
<dbReference type="GO" id="GO:0019441">
    <property type="term" value="P:L-tryptophan catabolic process to kynurenine"/>
    <property type="evidence" value="ECO:0007669"/>
    <property type="project" value="TreeGrafter"/>
</dbReference>
<dbReference type="GO" id="GO:0030170">
    <property type="term" value="F:pyridoxal phosphate binding"/>
    <property type="evidence" value="ECO:0007669"/>
    <property type="project" value="UniProtKB-UniRule"/>
</dbReference>
<evidence type="ECO:0000256" key="6">
    <source>
        <dbReference type="PIRNR" id="PIRNR038800"/>
    </source>
</evidence>
<dbReference type="Proteomes" id="UP000023430">
    <property type="component" value="Unassembled WGS sequence"/>
</dbReference>
<dbReference type="RefSeq" id="WP_051492063.1">
    <property type="nucleotide sequence ID" value="NZ_JAME01000023.1"/>
</dbReference>
<evidence type="ECO:0000256" key="2">
    <source>
        <dbReference type="ARBA" id="ARBA00022801"/>
    </source>
</evidence>
<dbReference type="Gene3D" id="3.40.640.10">
    <property type="entry name" value="Type I PLP-dependent aspartate aminotransferase-like (Major domain)"/>
    <property type="match status" value="1"/>
</dbReference>
<evidence type="ECO:0000256" key="5">
    <source>
        <dbReference type="NCBIfam" id="TIGR01814"/>
    </source>
</evidence>
<organism evidence="7 8">
    <name type="scientific">Roseivivax isoporae LMG 25204</name>
    <dbReference type="NCBI Taxonomy" id="1449351"/>
    <lineage>
        <taxon>Bacteria</taxon>
        <taxon>Pseudomonadati</taxon>
        <taxon>Pseudomonadota</taxon>
        <taxon>Alphaproteobacteria</taxon>
        <taxon>Rhodobacterales</taxon>
        <taxon>Roseobacteraceae</taxon>
        <taxon>Roseivivax</taxon>
    </lineage>
</organism>
<evidence type="ECO:0000256" key="1">
    <source>
        <dbReference type="ARBA" id="ARBA00022642"/>
    </source>
</evidence>
<dbReference type="GO" id="GO:0030429">
    <property type="term" value="F:kynureninase activity"/>
    <property type="evidence" value="ECO:0007669"/>
    <property type="project" value="UniProtKB-UniRule"/>
</dbReference>
<proteinExistence type="inferred from homology"/>
<dbReference type="PIRSF" id="PIRSF038800">
    <property type="entry name" value="KYNU"/>
    <property type="match status" value="1"/>
</dbReference>
<feature type="binding site" evidence="4">
    <location>
        <position position="220"/>
    </location>
    <ligand>
        <name>pyridoxal 5'-phosphate</name>
        <dbReference type="ChEBI" id="CHEBI:597326"/>
    </ligand>
</feature>
<feature type="binding site" evidence="4">
    <location>
        <position position="166"/>
    </location>
    <ligand>
        <name>pyridoxal 5'-phosphate</name>
        <dbReference type="ChEBI" id="CHEBI:597326"/>
    </ligand>
</feature>
<dbReference type="PANTHER" id="PTHR14084">
    <property type="entry name" value="KYNURENINASE"/>
    <property type="match status" value="1"/>
</dbReference>
<comment type="function">
    <text evidence="4 6">Catalyzes the cleavage of L-kynurenine (L-Kyn) and L-3-hydroxykynurenine (L-3OHKyn) into anthranilic acid (AA) and 3-hydroxyanthranilic acid (3-OHAA), respectively.</text>
</comment>
<dbReference type="InterPro" id="IPR015422">
    <property type="entry name" value="PyrdxlP-dep_Trfase_small"/>
</dbReference>
<protein>
    <recommendedName>
        <fullName evidence="4 5">Kynureninase</fullName>
        <ecNumber evidence="4 5">3.7.1.3</ecNumber>
    </recommendedName>
    <alternativeName>
        <fullName evidence="4">L-kynurenine hydrolase</fullName>
    </alternativeName>
</protein>
<feature type="binding site" evidence="4">
    <location>
        <position position="195"/>
    </location>
    <ligand>
        <name>pyridoxal 5'-phosphate</name>
        <dbReference type="ChEBI" id="CHEBI:597326"/>
    </ligand>
</feature>
<dbReference type="NCBIfam" id="TIGR01814">
    <property type="entry name" value="kynureninase"/>
    <property type="match status" value="1"/>
</dbReference>
<dbReference type="Pfam" id="PF22580">
    <property type="entry name" value="KYNU_C"/>
    <property type="match status" value="1"/>
</dbReference>
<dbReference type="PANTHER" id="PTHR14084:SF0">
    <property type="entry name" value="KYNURENINASE"/>
    <property type="match status" value="1"/>
</dbReference>
<dbReference type="AlphaFoldDB" id="X7F7S2"/>
<comment type="catalytic activity">
    <reaction evidence="6">
        <text>3-hydroxy-L-kynurenine + H2O = 3-hydroxyanthranilate + L-alanine + H(+)</text>
        <dbReference type="Rhea" id="RHEA:25143"/>
        <dbReference type="ChEBI" id="CHEBI:15377"/>
        <dbReference type="ChEBI" id="CHEBI:15378"/>
        <dbReference type="ChEBI" id="CHEBI:36559"/>
        <dbReference type="ChEBI" id="CHEBI:57972"/>
        <dbReference type="ChEBI" id="CHEBI:58125"/>
        <dbReference type="EC" id="3.7.1.3"/>
    </reaction>
</comment>
<dbReference type="GO" id="GO:0097053">
    <property type="term" value="P:L-kynurenine catabolic process"/>
    <property type="evidence" value="ECO:0007669"/>
    <property type="project" value="UniProtKB-UniRule"/>
</dbReference>
<dbReference type="UniPathway" id="UPA00253">
    <property type="reaction ID" value="UER00329"/>
</dbReference>